<feature type="coiled-coil region" evidence="1">
    <location>
        <begin position="216"/>
        <end position="250"/>
    </location>
</feature>
<dbReference type="EMBL" id="JAAVMX010000009">
    <property type="protein sequence ID" value="KAF4504575.1"/>
    <property type="molecule type" value="Genomic_DNA"/>
</dbReference>
<feature type="compositionally biased region" description="Basic and acidic residues" evidence="2">
    <location>
        <begin position="481"/>
        <end position="503"/>
    </location>
</feature>
<name>A0A8H4LSQ0_9HYPO</name>
<gene>
    <name evidence="3" type="ORF">G6O67_008013</name>
</gene>
<feature type="compositionally biased region" description="Polar residues" evidence="2">
    <location>
        <begin position="353"/>
        <end position="365"/>
    </location>
</feature>
<feature type="region of interest" description="Disordered" evidence="2">
    <location>
        <begin position="1"/>
        <end position="65"/>
    </location>
</feature>
<feature type="compositionally biased region" description="Polar residues" evidence="2">
    <location>
        <begin position="281"/>
        <end position="291"/>
    </location>
</feature>
<protein>
    <recommendedName>
        <fullName evidence="5">FAD-dependent oxidoreductase-like enzyme</fullName>
    </recommendedName>
</protein>
<feature type="region of interest" description="Disordered" evidence="2">
    <location>
        <begin position="193"/>
        <end position="212"/>
    </location>
</feature>
<accession>A0A8H4LSQ0</accession>
<feature type="compositionally biased region" description="Basic residues" evidence="2">
    <location>
        <begin position="342"/>
        <end position="352"/>
    </location>
</feature>
<comment type="caution">
    <text evidence="3">The sequence shown here is derived from an EMBL/GenBank/DDBJ whole genome shotgun (WGS) entry which is preliminary data.</text>
</comment>
<reference evidence="3 4" key="1">
    <citation type="journal article" date="2020" name="Genome Biol. Evol.">
        <title>A new high-quality draft genome assembly of the Chinese cordyceps Ophiocordyceps sinensis.</title>
        <authorList>
            <person name="Shu R."/>
            <person name="Zhang J."/>
            <person name="Meng Q."/>
            <person name="Zhang H."/>
            <person name="Zhou G."/>
            <person name="Li M."/>
            <person name="Wu P."/>
            <person name="Zhao Y."/>
            <person name="Chen C."/>
            <person name="Qin Q."/>
        </authorList>
    </citation>
    <scope>NUCLEOTIDE SEQUENCE [LARGE SCALE GENOMIC DNA]</scope>
    <source>
        <strain evidence="3 4">IOZ07</strain>
    </source>
</reference>
<evidence type="ECO:0000256" key="2">
    <source>
        <dbReference type="SAM" id="MobiDB-lite"/>
    </source>
</evidence>
<organism evidence="3 4">
    <name type="scientific">Ophiocordyceps sinensis</name>
    <dbReference type="NCBI Taxonomy" id="72228"/>
    <lineage>
        <taxon>Eukaryota</taxon>
        <taxon>Fungi</taxon>
        <taxon>Dikarya</taxon>
        <taxon>Ascomycota</taxon>
        <taxon>Pezizomycotina</taxon>
        <taxon>Sordariomycetes</taxon>
        <taxon>Hypocreomycetidae</taxon>
        <taxon>Hypocreales</taxon>
        <taxon>Ophiocordycipitaceae</taxon>
        <taxon>Ophiocordyceps</taxon>
    </lineage>
</organism>
<evidence type="ECO:0000313" key="3">
    <source>
        <dbReference type="EMBL" id="KAF4504575.1"/>
    </source>
</evidence>
<evidence type="ECO:0008006" key="5">
    <source>
        <dbReference type="Google" id="ProtNLM"/>
    </source>
</evidence>
<keyword evidence="4" id="KW-1185">Reference proteome</keyword>
<feature type="compositionally biased region" description="Low complexity" evidence="2">
    <location>
        <begin position="1"/>
        <end position="12"/>
    </location>
</feature>
<dbReference type="Proteomes" id="UP000557566">
    <property type="component" value="Unassembled WGS sequence"/>
</dbReference>
<dbReference type="AlphaFoldDB" id="A0A8H4LSQ0"/>
<proteinExistence type="predicted"/>
<dbReference type="OrthoDB" id="5404651at2759"/>
<feature type="region of interest" description="Disordered" evidence="2">
    <location>
        <begin position="323"/>
        <end position="564"/>
    </location>
</feature>
<feature type="compositionally biased region" description="Low complexity" evidence="2">
    <location>
        <begin position="423"/>
        <end position="441"/>
    </location>
</feature>
<keyword evidence="1" id="KW-0175">Coiled coil</keyword>
<feature type="region of interest" description="Disordered" evidence="2">
    <location>
        <begin position="276"/>
        <end position="310"/>
    </location>
</feature>
<evidence type="ECO:0000256" key="1">
    <source>
        <dbReference type="SAM" id="Coils"/>
    </source>
</evidence>
<evidence type="ECO:0000313" key="4">
    <source>
        <dbReference type="Proteomes" id="UP000557566"/>
    </source>
</evidence>
<feature type="compositionally biased region" description="Polar residues" evidence="2">
    <location>
        <begin position="323"/>
        <end position="338"/>
    </location>
</feature>
<sequence length="564" mass="61758">MASSDAESAEAPHPSPSPVDEPTTPLDSAPPLSLSQVTLPSTEIPASPIDASQSFHTEPLDHGRLPPAATVVASSLTPPPSTQVAARHGSRRFLFSPPATGLALARHRAADCDAAFVPPTPQQVLDAPSDELRAMLQTCIAEHQKLKMETAHHKLQYNLLTLQADEDSKRAVVEHEMVRREVDALRLAEYSRQARRELSPSSDSAHAKHLQLKTRYQEAVQETDVLRRRLKAAKRVIHQKEEETISLSEERDLLLTRIRENREHLHMLCSPGGIFHGALTPKSQTASTPQQHRLVPQHQPKAPRRDERHVPEQGLSALIQAMSAQDNSNNSAPSTPKSSHGVVHRQVGKHGRNAQSMSSLPTTPLNRPHDSSLLPPVDLVASHTEPRHRLAHQHAAPTTPKRDRRRKSRESTISVEDNEELARQAMESAAAAQSIASEALRCSQQPRHRPQDPDSDGDDGDGLDSRASLAAAELLRRNPGRRYDTLRSAGPRDRTPRPAEKSARMQARLLSDSDGYSLDKRKYGGGGPGGEAGKHEQGNAPKKMRVGGPLKEDPRVGLGIQYGQ</sequence>
<feature type="compositionally biased region" description="Acidic residues" evidence="2">
    <location>
        <begin position="453"/>
        <end position="462"/>
    </location>
</feature>